<dbReference type="RefSeq" id="WP_163386629.1">
    <property type="nucleotide sequence ID" value="NZ_JAUFQS010000005.1"/>
</dbReference>
<dbReference type="InterPro" id="IPR045385">
    <property type="entry name" value="DUF6526"/>
</dbReference>
<reference evidence="3" key="1">
    <citation type="journal article" date="2019" name="Int. J. Syst. Evol. Microbiol.">
        <title>The Global Catalogue of Microorganisms (GCM) 10K type strain sequencing project: providing services to taxonomists for standard genome sequencing and annotation.</title>
        <authorList>
            <consortium name="The Broad Institute Genomics Platform"/>
            <consortium name="The Broad Institute Genome Sequencing Center for Infectious Disease"/>
            <person name="Wu L."/>
            <person name="Ma J."/>
        </authorList>
    </citation>
    <scope>NUCLEOTIDE SEQUENCE [LARGE SCALE GENOMIC DNA]</scope>
    <source>
        <strain evidence="3">CECT 7706</strain>
    </source>
</reference>
<evidence type="ECO:0000313" key="3">
    <source>
        <dbReference type="Proteomes" id="UP001236663"/>
    </source>
</evidence>
<name>A0ABT8C4F7_9BACT</name>
<protein>
    <submittedName>
        <fullName evidence="2">DUF6526 family protein</fullName>
    </submittedName>
</protein>
<keyword evidence="1" id="KW-0812">Transmembrane</keyword>
<evidence type="ECO:0000256" key="1">
    <source>
        <dbReference type="SAM" id="Phobius"/>
    </source>
</evidence>
<gene>
    <name evidence="2" type="ORF">QWZ15_05970</name>
</gene>
<organism evidence="2 3">
    <name type="scientific">Cyclobacterium jeungdonense</name>
    <dbReference type="NCBI Taxonomy" id="708087"/>
    <lineage>
        <taxon>Bacteria</taxon>
        <taxon>Pseudomonadati</taxon>
        <taxon>Bacteroidota</taxon>
        <taxon>Cytophagia</taxon>
        <taxon>Cytophagales</taxon>
        <taxon>Cyclobacteriaceae</taxon>
        <taxon>Cyclobacterium</taxon>
    </lineage>
</organism>
<keyword evidence="1" id="KW-0472">Membrane</keyword>
<keyword evidence="3" id="KW-1185">Reference proteome</keyword>
<sequence>MQNYANHSRYYPLHHYVVTPLTLILLSWSFWNLAEAFAAGGDWLHGLYLSLGALVLFLLPIMSRIYALKNQNRIIRLEMRLRYFQLSGKPFLHLERKLTMKQLIALRFAGSKELIPLIDRAIQENLSPREIKKSIKDWQGDYMRV</sequence>
<feature type="transmembrane region" description="Helical" evidence="1">
    <location>
        <begin position="12"/>
        <end position="31"/>
    </location>
</feature>
<dbReference type="Proteomes" id="UP001236663">
    <property type="component" value="Unassembled WGS sequence"/>
</dbReference>
<dbReference type="EMBL" id="JAUFQS010000005">
    <property type="protein sequence ID" value="MDN3687365.1"/>
    <property type="molecule type" value="Genomic_DNA"/>
</dbReference>
<accession>A0ABT8C4F7</accession>
<comment type="caution">
    <text evidence="2">The sequence shown here is derived from an EMBL/GenBank/DDBJ whole genome shotgun (WGS) entry which is preliminary data.</text>
</comment>
<proteinExistence type="predicted"/>
<feature type="transmembrane region" description="Helical" evidence="1">
    <location>
        <begin position="43"/>
        <end position="67"/>
    </location>
</feature>
<evidence type="ECO:0000313" key="2">
    <source>
        <dbReference type="EMBL" id="MDN3687365.1"/>
    </source>
</evidence>
<dbReference type="Pfam" id="PF20136">
    <property type="entry name" value="DUF6526"/>
    <property type="match status" value="1"/>
</dbReference>
<keyword evidence="1" id="KW-1133">Transmembrane helix</keyword>